<proteinExistence type="predicted"/>
<comment type="caution">
    <text evidence="4">The sequence shown here is derived from an EMBL/GenBank/DDBJ whole genome shotgun (WGS) entry which is preliminary data.</text>
</comment>
<sequence length="426" mass="43947">MTEEKSKTADAASADGEKNAKAASAITSEAAEVAAAEVAGGAAQDAASQGAAAAPGFAASDAKDGGEAEGRPAEAEGNDGAEAPAAEGKGGSKPKAADGPNGEAAKPEDPKEPQTTGGFEADAAATDAAGTEAAGEQNAPEPDEHRGARVRVAVAVACVLVVAACAVATVVTTNFADYQKAVASYQRSAEALQERNEELDQAVASLQFLVNSGAQPLDPQLITDAQQLISEAKGAKDSVAPMPLNTDEIRTVTNKIRISGNYAQIIGRLNAAEDALEDSIALRELVVDPTASNVIERLRTVPHIIAAEAVTPENDPNGLLNQSEGYSSMVYFSYSLILQDKVYGEGVVGKGTSGGGSVEVYPTVELAEARNDYISQFDNTDLAPGYHEVVGSIVVRISDRLTPERQKKLADEVVEALTTLPDDEKQ</sequence>
<feature type="coiled-coil region" evidence="1">
    <location>
        <begin position="175"/>
        <end position="209"/>
    </location>
</feature>
<keyword evidence="3" id="KW-0472">Membrane</keyword>
<dbReference type="OrthoDB" id="3174731at2"/>
<keyword evidence="5" id="KW-1185">Reference proteome</keyword>
<gene>
    <name evidence="4" type="ORF">E5982_07115</name>
</gene>
<evidence type="ECO:0008006" key="6">
    <source>
        <dbReference type="Google" id="ProtNLM"/>
    </source>
</evidence>
<feature type="compositionally biased region" description="Low complexity" evidence="2">
    <location>
        <begin position="115"/>
        <end position="136"/>
    </location>
</feature>
<evidence type="ECO:0000313" key="5">
    <source>
        <dbReference type="Proteomes" id="UP000309454"/>
    </source>
</evidence>
<name>A0A4T9TDG9_9ACTN</name>
<dbReference type="EMBL" id="SSTM01000004">
    <property type="protein sequence ID" value="TJW10309.1"/>
    <property type="molecule type" value="Genomic_DNA"/>
</dbReference>
<evidence type="ECO:0000256" key="2">
    <source>
        <dbReference type="SAM" id="MobiDB-lite"/>
    </source>
</evidence>
<keyword evidence="3" id="KW-1133">Transmembrane helix</keyword>
<feature type="compositionally biased region" description="Basic and acidic residues" evidence="2">
    <location>
        <begin position="61"/>
        <end position="74"/>
    </location>
</feature>
<organism evidence="4 5">
    <name type="scientific">Parvibacter caecicola</name>
    <dbReference type="NCBI Taxonomy" id="747645"/>
    <lineage>
        <taxon>Bacteria</taxon>
        <taxon>Bacillati</taxon>
        <taxon>Actinomycetota</taxon>
        <taxon>Coriobacteriia</taxon>
        <taxon>Coriobacteriales</taxon>
        <taxon>Coriobacteriaceae</taxon>
        <taxon>Parvibacter</taxon>
    </lineage>
</organism>
<evidence type="ECO:0000256" key="1">
    <source>
        <dbReference type="SAM" id="Coils"/>
    </source>
</evidence>
<accession>A0A4T9TDG9</accession>
<feature type="compositionally biased region" description="Low complexity" evidence="2">
    <location>
        <begin position="21"/>
        <end position="60"/>
    </location>
</feature>
<evidence type="ECO:0000256" key="3">
    <source>
        <dbReference type="SAM" id="Phobius"/>
    </source>
</evidence>
<protein>
    <recommendedName>
        <fullName evidence="6">EbhA</fullName>
    </recommendedName>
</protein>
<dbReference type="Proteomes" id="UP000309454">
    <property type="component" value="Unassembled WGS sequence"/>
</dbReference>
<keyword evidence="3" id="KW-0812">Transmembrane</keyword>
<evidence type="ECO:0000313" key="4">
    <source>
        <dbReference type="EMBL" id="TJW10309.1"/>
    </source>
</evidence>
<dbReference type="AlphaFoldDB" id="A0A4T9TDG9"/>
<keyword evidence="1" id="KW-0175">Coiled coil</keyword>
<feature type="region of interest" description="Disordered" evidence="2">
    <location>
        <begin position="1"/>
        <end position="146"/>
    </location>
</feature>
<dbReference type="RefSeq" id="WP_136845936.1">
    <property type="nucleotide sequence ID" value="NZ_SSTM01000004.1"/>
</dbReference>
<reference evidence="4 5" key="1">
    <citation type="submission" date="2019-04" db="EMBL/GenBank/DDBJ databases">
        <title>Microbes associate with the intestines of laboratory mice.</title>
        <authorList>
            <person name="Navarre W."/>
            <person name="Wong E."/>
            <person name="Huang K.C."/>
            <person name="Tropini C."/>
            <person name="Ng K."/>
            <person name="Yu B."/>
        </authorList>
    </citation>
    <scope>NUCLEOTIDE SEQUENCE [LARGE SCALE GENOMIC DNA]</scope>
    <source>
        <strain evidence="4 5">NM48_B13</strain>
    </source>
</reference>
<feature type="transmembrane region" description="Helical" evidence="3">
    <location>
        <begin position="152"/>
        <end position="171"/>
    </location>
</feature>